<proteinExistence type="predicted"/>
<reference evidence="1 2" key="1">
    <citation type="submission" date="2022-12" db="EMBL/GenBank/DDBJ databases">
        <title>Genomic features and morphological characterization of a novel Knufia sp. strain isolated from spacecraft assembly facility.</title>
        <authorList>
            <person name="Teixeira M."/>
            <person name="Chander A.M."/>
            <person name="Stajich J.E."/>
            <person name="Venkateswaran K."/>
        </authorList>
    </citation>
    <scope>NUCLEOTIDE SEQUENCE [LARGE SCALE GENOMIC DNA]</scope>
    <source>
        <strain evidence="1 2">FJI-L2-BK-P2</strain>
    </source>
</reference>
<gene>
    <name evidence="1" type="ORF">OHC33_001907</name>
</gene>
<sequence length="210" mass="23637">MFSSRVRQQQFWPDFAKHLGKDNDIQLKEVASNDFDISIPTAGTDRPTNILLLVDQALQSQFARLESWLQQTQDDPRVIILLGLSSRNLSRALQELQLRLLEKRYLVTVLPVAFVNQLLPTIKSFASASPTIGVPCSPVQPATIMPWATTTAPRQLLTAPQVDTIQQICGSLEGLEMATRMQEGRRQLETYLGSQVARAVCEFWDDEWIA</sequence>
<dbReference type="AlphaFoldDB" id="A0AAN8IB20"/>
<evidence type="ECO:0000313" key="1">
    <source>
        <dbReference type="EMBL" id="KAK5957531.1"/>
    </source>
</evidence>
<protein>
    <submittedName>
        <fullName evidence="1">Uncharacterized protein</fullName>
    </submittedName>
</protein>
<keyword evidence="2" id="KW-1185">Reference proteome</keyword>
<accession>A0AAN8IB20</accession>
<dbReference type="EMBL" id="JAKLMC020000003">
    <property type="protein sequence ID" value="KAK5957531.1"/>
    <property type="molecule type" value="Genomic_DNA"/>
</dbReference>
<evidence type="ECO:0000313" key="2">
    <source>
        <dbReference type="Proteomes" id="UP001316803"/>
    </source>
</evidence>
<dbReference type="Proteomes" id="UP001316803">
    <property type="component" value="Unassembled WGS sequence"/>
</dbReference>
<organism evidence="1 2">
    <name type="scientific">Knufia fluminis</name>
    <dbReference type="NCBI Taxonomy" id="191047"/>
    <lineage>
        <taxon>Eukaryota</taxon>
        <taxon>Fungi</taxon>
        <taxon>Dikarya</taxon>
        <taxon>Ascomycota</taxon>
        <taxon>Pezizomycotina</taxon>
        <taxon>Eurotiomycetes</taxon>
        <taxon>Chaetothyriomycetidae</taxon>
        <taxon>Chaetothyriales</taxon>
        <taxon>Trichomeriaceae</taxon>
        <taxon>Knufia</taxon>
    </lineage>
</organism>
<name>A0AAN8IB20_9EURO</name>
<comment type="caution">
    <text evidence="1">The sequence shown here is derived from an EMBL/GenBank/DDBJ whole genome shotgun (WGS) entry which is preliminary data.</text>
</comment>